<evidence type="ECO:0000256" key="1">
    <source>
        <dbReference type="SAM" id="MobiDB-lite"/>
    </source>
</evidence>
<name>A0AAE3K6Q2_9EURY</name>
<dbReference type="AlphaFoldDB" id="A0AAE3K6Q2"/>
<gene>
    <name evidence="2" type="ORF">AArcSt11_15990</name>
</gene>
<dbReference type="EMBL" id="JAKRVY010000014">
    <property type="protein sequence ID" value="MCL9815156.1"/>
    <property type="molecule type" value="Genomic_DNA"/>
</dbReference>
<keyword evidence="3" id="KW-1185">Reference proteome</keyword>
<feature type="region of interest" description="Disordered" evidence="1">
    <location>
        <begin position="64"/>
        <end position="90"/>
    </location>
</feature>
<evidence type="ECO:0000313" key="3">
    <source>
        <dbReference type="Proteomes" id="UP001202674"/>
    </source>
</evidence>
<evidence type="ECO:0000313" key="2">
    <source>
        <dbReference type="EMBL" id="MCL9815156.1"/>
    </source>
</evidence>
<feature type="compositionally biased region" description="Polar residues" evidence="1">
    <location>
        <begin position="64"/>
        <end position="73"/>
    </location>
</feature>
<feature type="region of interest" description="Disordered" evidence="1">
    <location>
        <begin position="372"/>
        <end position="407"/>
    </location>
</feature>
<organism evidence="2 3">
    <name type="scientific">Natranaeroarchaeum aerophilus</name>
    <dbReference type="NCBI Taxonomy" id="2917711"/>
    <lineage>
        <taxon>Archaea</taxon>
        <taxon>Methanobacteriati</taxon>
        <taxon>Methanobacteriota</taxon>
        <taxon>Stenosarchaea group</taxon>
        <taxon>Halobacteria</taxon>
        <taxon>Halobacteriales</taxon>
        <taxon>Natronoarchaeaceae</taxon>
        <taxon>Natranaeroarchaeum</taxon>
    </lineage>
</organism>
<evidence type="ECO:0008006" key="4">
    <source>
        <dbReference type="Google" id="ProtNLM"/>
    </source>
</evidence>
<dbReference type="RefSeq" id="WP_250598578.1">
    <property type="nucleotide sequence ID" value="NZ_JAKRVY010000014.1"/>
</dbReference>
<reference evidence="2 3" key="1">
    <citation type="journal article" date="2022" name="Syst. Appl. Microbiol.">
        <title>Natronocalculus amylovorans gen. nov., sp. nov., and Natranaeroarchaeum aerophilus sp. nov., dominant culturable amylolytic natronoarchaea from hypersaline soda lakes in southwestern Siberia.</title>
        <authorList>
            <person name="Sorokin D.Y."/>
            <person name="Elcheninov A.G."/>
            <person name="Khizhniak T.V."/>
            <person name="Koenen M."/>
            <person name="Bale N.J."/>
            <person name="Damste J.S.S."/>
            <person name="Kublanov I.V."/>
        </authorList>
    </citation>
    <scope>NUCLEOTIDE SEQUENCE [LARGE SCALE GENOMIC DNA]</scope>
    <source>
        <strain evidence="2 3">AArc-St1-1</strain>
    </source>
</reference>
<proteinExistence type="predicted"/>
<protein>
    <recommendedName>
        <fullName evidence="4">Coiled-coil protein</fullName>
    </recommendedName>
</protein>
<feature type="compositionally biased region" description="Low complexity" evidence="1">
    <location>
        <begin position="381"/>
        <end position="395"/>
    </location>
</feature>
<comment type="caution">
    <text evidence="2">The sequence shown here is derived from an EMBL/GenBank/DDBJ whole genome shotgun (WGS) entry which is preliminary data.</text>
</comment>
<accession>A0AAE3K6Q2</accession>
<dbReference type="Proteomes" id="UP001202674">
    <property type="component" value="Unassembled WGS sequence"/>
</dbReference>
<sequence length="502" mass="56008">MRDGLWMSEAFVDELSHTFGSLDTVLLLEQPAAFGDMFGTTAMIIVVGIGVLTVAGKVAVDTWSNTTDESSTGGQTGRGEHRPQTNETPGNDARVAFEERIGETTVDRLEPIIPAAVSRVRRRLPLDNGDDMREVDSIEQELREGIENAIDDRRFDPSVESTFSEQYEIVNLPGQHRECTLSHTQQTIYINEIERTASEVAESTDLREAARTLSVLYEHCRDIESYVRRQEDQFVERYETIEEALDDIHALTNRLEQSLGNRVAEFVVEGRHDAIESTVEIERQLEAATTALHRCAFKDALRLLEDAHQQSDELLVTVDFLGGVLGTVDHGEGTVEIPEQVPVELIEEITPIIEQEYDISVTIEQEKIIVEDPHANQDRQAGSASTGETASSRGSQSGEEHRSEVTPEAAADEILFILRELDGIAKESTVQYQTGQLPEGIASADVLDELARFCRRQTDVVTAVQLQENAPPGFFEIEFAERTDARSGLETIRRRFTERHAS</sequence>